<proteinExistence type="predicted"/>
<reference evidence="1" key="1">
    <citation type="submission" date="2021-01" db="EMBL/GenBank/DDBJ databases">
        <title>Modified the classification status of verrucomicrobia.</title>
        <authorList>
            <person name="Feng X."/>
        </authorList>
    </citation>
    <scope>NUCLEOTIDE SEQUENCE</scope>
    <source>
        <strain evidence="1">KCTC 13126</strain>
    </source>
</reference>
<dbReference type="EMBL" id="JAENIL010000083">
    <property type="protein sequence ID" value="MBK1880356.1"/>
    <property type="molecule type" value="Genomic_DNA"/>
</dbReference>
<dbReference type="RefSeq" id="WP_200359237.1">
    <property type="nucleotide sequence ID" value="NZ_JAENIL010000083.1"/>
</dbReference>
<gene>
    <name evidence="1" type="ORF">JIN87_25955</name>
</gene>
<protein>
    <submittedName>
        <fullName evidence="1">Uncharacterized protein</fullName>
    </submittedName>
</protein>
<dbReference type="AlphaFoldDB" id="A0A934VNV6"/>
<organism evidence="1 2">
    <name type="scientific">Pelagicoccus mobilis</name>
    <dbReference type="NCBI Taxonomy" id="415221"/>
    <lineage>
        <taxon>Bacteria</taxon>
        <taxon>Pseudomonadati</taxon>
        <taxon>Verrucomicrobiota</taxon>
        <taxon>Opitutia</taxon>
        <taxon>Puniceicoccales</taxon>
        <taxon>Pelagicoccaceae</taxon>
        <taxon>Pelagicoccus</taxon>
    </lineage>
</organism>
<accession>A0A934VNV6</accession>
<comment type="caution">
    <text evidence="1">The sequence shown here is derived from an EMBL/GenBank/DDBJ whole genome shotgun (WGS) entry which is preliminary data.</text>
</comment>
<keyword evidence="2" id="KW-1185">Reference proteome</keyword>
<evidence type="ECO:0000313" key="1">
    <source>
        <dbReference type="EMBL" id="MBK1880356.1"/>
    </source>
</evidence>
<dbReference type="Proteomes" id="UP000617628">
    <property type="component" value="Unassembled WGS sequence"/>
</dbReference>
<name>A0A934VNV6_9BACT</name>
<sequence length="72" mass="8206">MTSTFALHPDFDAPQWRGLMEEISAKIAALPDSARVLGGRNELYRFEFQGREVVAKRFVNRGLWKCLVQGHS</sequence>
<evidence type="ECO:0000313" key="2">
    <source>
        <dbReference type="Proteomes" id="UP000617628"/>
    </source>
</evidence>